<comment type="caution">
    <text evidence="2">The sequence shown here is derived from an EMBL/GenBank/DDBJ whole genome shotgun (WGS) entry which is preliminary data.</text>
</comment>
<dbReference type="PANTHER" id="PTHR33480">
    <property type="entry name" value="SET DOMAIN-CONTAINING PROTEIN-RELATED"/>
    <property type="match status" value="1"/>
</dbReference>
<evidence type="ECO:0000313" key="3">
    <source>
        <dbReference type="Proteomes" id="UP000230750"/>
    </source>
</evidence>
<proteinExistence type="predicted"/>
<dbReference type="OrthoDB" id="10066064at2759"/>
<feature type="compositionally biased region" description="Low complexity" evidence="1">
    <location>
        <begin position="360"/>
        <end position="373"/>
    </location>
</feature>
<feature type="compositionally biased region" description="Polar residues" evidence="1">
    <location>
        <begin position="330"/>
        <end position="357"/>
    </location>
</feature>
<dbReference type="STRING" id="307972.A0A2G8JVK4"/>
<protein>
    <submittedName>
        <fullName evidence="2">Uncharacterized protein</fullName>
    </submittedName>
</protein>
<dbReference type="Proteomes" id="UP000230750">
    <property type="component" value="Unassembled WGS sequence"/>
</dbReference>
<dbReference type="PANTHER" id="PTHR33480:SF1">
    <property type="entry name" value="TYR RECOMBINASE DOMAIN-CONTAINING PROTEIN"/>
    <property type="match status" value="1"/>
</dbReference>
<gene>
    <name evidence="2" type="ORF">BSL78_23407</name>
</gene>
<accession>A0A2G8JVK4</accession>
<feature type="region of interest" description="Disordered" evidence="1">
    <location>
        <begin position="330"/>
        <end position="381"/>
    </location>
</feature>
<dbReference type="AlphaFoldDB" id="A0A2G8JVK4"/>
<reference evidence="2 3" key="1">
    <citation type="journal article" date="2017" name="PLoS Biol.">
        <title>The sea cucumber genome provides insights into morphological evolution and visceral regeneration.</title>
        <authorList>
            <person name="Zhang X."/>
            <person name="Sun L."/>
            <person name="Yuan J."/>
            <person name="Sun Y."/>
            <person name="Gao Y."/>
            <person name="Zhang L."/>
            <person name="Li S."/>
            <person name="Dai H."/>
            <person name="Hamel J.F."/>
            <person name="Liu C."/>
            <person name="Yu Y."/>
            <person name="Liu S."/>
            <person name="Lin W."/>
            <person name="Guo K."/>
            <person name="Jin S."/>
            <person name="Xu P."/>
            <person name="Storey K.B."/>
            <person name="Huan P."/>
            <person name="Zhang T."/>
            <person name="Zhou Y."/>
            <person name="Zhang J."/>
            <person name="Lin C."/>
            <person name="Li X."/>
            <person name="Xing L."/>
            <person name="Huo D."/>
            <person name="Sun M."/>
            <person name="Wang L."/>
            <person name="Mercier A."/>
            <person name="Li F."/>
            <person name="Yang H."/>
            <person name="Xiang J."/>
        </authorList>
    </citation>
    <scope>NUCLEOTIDE SEQUENCE [LARGE SCALE GENOMIC DNA]</scope>
    <source>
        <strain evidence="2">Shaxun</strain>
        <tissue evidence="2">Muscle</tissue>
    </source>
</reference>
<name>A0A2G8JVK4_STIJA</name>
<dbReference type="EMBL" id="MRZV01001204">
    <property type="protein sequence ID" value="PIK39749.1"/>
    <property type="molecule type" value="Genomic_DNA"/>
</dbReference>
<keyword evidence="3" id="KW-1185">Reference proteome</keyword>
<evidence type="ECO:0000256" key="1">
    <source>
        <dbReference type="SAM" id="MobiDB-lite"/>
    </source>
</evidence>
<evidence type="ECO:0000313" key="2">
    <source>
        <dbReference type="EMBL" id="PIK39749.1"/>
    </source>
</evidence>
<organism evidence="2 3">
    <name type="scientific">Stichopus japonicus</name>
    <name type="common">Sea cucumber</name>
    <dbReference type="NCBI Taxonomy" id="307972"/>
    <lineage>
        <taxon>Eukaryota</taxon>
        <taxon>Metazoa</taxon>
        <taxon>Echinodermata</taxon>
        <taxon>Eleutherozoa</taxon>
        <taxon>Echinozoa</taxon>
        <taxon>Holothuroidea</taxon>
        <taxon>Aspidochirotacea</taxon>
        <taxon>Aspidochirotida</taxon>
        <taxon>Stichopodidae</taxon>
        <taxon>Apostichopus</taxon>
    </lineage>
</organism>
<sequence>MFDRKNFSILSEAINAYTLNKEKASIKSGLKLGIYYLLKKASKVIKATHLVEENDIAAADIDRFVSVLELNQNFLFGDASYQINMNRQKNLRKPAALPLEEDINKLRSYTVATLNSMMNDDFIIWDSHNFKKLRDLTVTRLTLFNARRGGEPSRLSLDEWRQASCNAWIDKQKAEAIQDPVAKHLLNELKVTYQSGKGNNHLVPVLFPDDCIKPMETLTSKETRSTACIRQCNPYFACTQGSNNHVSGWHALNGVCDDAGIDSTSNLTATKNRHRISTIYASLEIPEKERALFFKHMGHSADINENIYQAPAAIMEVVRVGKQLQQIDKANPSTQNDEYSSDGAENSSANPSTQNDEYSSDGAESSSSDSQAGTILSSEAEYHVQRGVGESCLTKV</sequence>